<dbReference type="NCBIfam" id="TIGR00326">
    <property type="entry name" value="eubact_ribD"/>
    <property type="match status" value="1"/>
</dbReference>
<evidence type="ECO:0000256" key="5">
    <source>
        <dbReference type="ARBA" id="ARBA00007417"/>
    </source>
</evidence>
<evidence type="ECO:0000313" key="12">
    <source>
        <dbReference type="EMBL" id="MDD0990358.1"/>
    </source>
</evidence>
<evidence type="ECO:0000256" key="3">
    <source>
        <dbReference type="ARBA" id="ARBA00004910"/>
    </source>
</evidence>
<evidence type="ECO:0000259" key="11">
    <source>
        <dbReference type="PROSITE" id="PS51747"/>
    </source>
</evidence>
<reference evidence="12 13" key="1">
    <citation type="submission" date="2022-05" db="EMBL/GenBank/DDBJ databases">
        <title>Novel Pseudomonas spp. Isolated from a Rainbow Trout Aquaculture Facility.</title>
        <authorList>
            <person name="Testerman T."/>
            <person name="Graf J."/>
        </authorList>
    </citation>
    <scope>NUCLEOTIDE SEQUENCE [LARGE SCALE GENOMIC DNA]</scope>
    <source>
        <strain evidence="12 13">ID681</strain>
    </source>
</reference>
<dbReference type="PROSITE" id="PS00903">
    <property type="entry name" value="CYT_DCMP_DEAMINASES_1"/>
    <property type="match status" value="1"/>
</dbReference>
<comment type="pathway">
    <text evidence="2 10">Cofactor biosynthesis; riboflavin biosynthesis; 5-amino-6-(D-ribitylamino)uracil from GTP: step 2/4.</text>
</comment>
<comment type="pathway">
    <text evidence="3 10">Cofactor biosynthesis; riboflavin biosynthesis; 5-amino-6-(D-ribitylamino)uracil from GTP: step 3/4.</text>
</comment>
<keyword evidence="10" id="KW-0521">NADP</keyword>
<comment type="similarity">
    <text evidence="4 10">In the N-terminal section; belongs to the cytidine and deoxycytidylate deaminase family.</text>
</comment>
<dbReference type="InterPro" id="IPR016192">
    <property type="entry name" value="APOBEC/CMP_deaminase_Zn-bd"/>
</dbReference>
<dbReference type="PANTHER" id="PTHR11079">
    <property type="entry name" value="CYTOSINE DEAMINASE FAMILY MEMBER"/>
    <property type="match status" value="1"/>
</dbReference>
<comment type="catalytic activity">
    <reaction evidence="10">
        <text>5-amino-6-(5-phospho-D-ribitylamino)uracil + NADP(+) = 5-amino-6-(5-phospho-D-ribosylamino)uracil + NADPH + H(+)</text>
        <dbReference type="Rhea" id="RHEA:17845"/>
        <dbReference type="ChEBI" id="CHEBI:15378"/>
        <dbReference type="ChEBI" id="CHEBI:57783"/>
        <dbReference type="ChEBI" id="CHEBI:58349"/>
        <dbReference type="ChEBI" id="CHEBI:58421"/>
        <dbReference type="ChEBI" id="CHEBI:58453"/>
        <dbReference type="EC" id="1.1.1.193"/>
    </reaction>
</comment>
<proteinExistence type="inferred from homology"/>
<sequence length="352" mass="37740">MSLARDRAFMHLALALADRGAFTTTPNPRVGCVIAKGATLLGQGWHERAGQAHAEVNALRDAGEAARGATAYVTLEPCGNHGRTPPCVDALIAAGVARVVVASADRSQHDNQGMARLSAAGVVVEHLPCPEARELNQGFFSRIERQRPWVRVRLAKNLDGRAAWDDLQAWRARACAVLTCSDTLHADNPSLTVYLPDPQVAFIAPLRVVLDQHLAGATDAHVRDGEAATLIVHGPAVVPRGAPPGGVRFRQVGLKDGRLDLHQIMTLLAEEGCNEIQVEAGAQLCDALAAADLVDEWLAYVAPLSLHSDECPMLEIKGLESLTETRQLSIVEQCLVGENLRLRLRPVIGEPA</sequence>
<evidence type="ECO:0000256" key="10">
    <source>
        <dbReference type="PIRNR" id="PIRNR006769"/>
    </source>
</evidence>
<keyword evidence="8 10" id="KW-0862">Zinc</keyword>
<dbReference type="PIRSF" id="PIRSF006769">
    <property type="entry name" value="RibD"/>
    <property type="match status" value="1"/>
</dbReference>
<comment type="caution">
    <text evidence="12">The sequence shown here is derived from an EMBL/GenBank/DDBJ whole genome shotgun (WGS) entry which is preliminary data.</text>
</comment>
<dbReference type="GO" id="GO:0008703">
    <property type="term" value="F:5-amino-6-(5-phosphoribosylamino)uracil reductase activity"/>
    <property type="evidence" value="ECO:0007669"/>
    <property type="project" value="UniProtKB-EC"/>
</dbReference>
<keyword evidence="10 12" id="KW-0378">Hydrolase</keyword>
<accession>A0ABT5NQB6</accession>
<evidence type="ECO:0000256" key="8">
    <source>
        <dbReference type="ARBA" id="ARBA00022833"/>
    </source>
</evidence>
<feature type="domain" description="CMP/dCMP-type deaminase" evidence="11">
    <location>
        <begin position="4"/>
        <end position="125"/>
    </location>
</feature>
<protein>
    <recommendedName>
        <fullName evidence="10">Riboflavin biosynthesis protein RibD</fullName>
    </recommendedName>
    <domain>
        <recommendedName>
            <fullName evidence="10">Diaminohydroxyphosphoribosylaminopyrimidine deaminase</fullName>
            <shortName evidence="10">DRAP deaminase</shortName>
            <ecNumber evidence="10">3.5.4.26</ecNumber>
        </recommendedName>
        <alternativeName>
            <fullName evidence="10">Riboflavin-specific deaminase</fullName>
        </alternativeName>
    </domain>
    <domain>
        <recommendedName>
            <fullName evidence="10">5-amino-6-(5-phosphoribosylamino)uracil reductase</fullName>
            <ecNumber evidence="10">1.1.1.193</ecNumber>
        </recommendedName>
        <alternativeName>
            <fullName evidence="10">HTP reductase</fullName>
        </alternativeName>
    </domain>
</protein>
<dbReference type="SUPFAM" id="SSF53597">
    <property type="entry name" value="Dihydrofolate reductase-like"/>
    <property type="match status" value="1"/>
</dbReference>
<dbReference type="InterPro" id="IPR004794">
    <property type="entry name" value="Eubact_RibD"/>
</dbReference>
<dbReference type="PROSITE" id="PS51747">
    <property type="entry name" value="CYT_DCMP_DEAMINASES_2"/>
    <property type="match status" value="1"/>
</dbReference>
<evidence type="ECO:0000256" key="6">
    <source>
        <dbReference type="ARBA" id="ARBA00022619"/>
    </source>
</evidence>
<organism evidence="12 13">
    <name type="scientific">Pseudomonas fontis</name>
    <dbReference type="NCBI Taxonomy" id="2942633"/>
    <lineage>
        <taxon>Bacteria</taxon>
        <taxon>Pseudomonadati</taxon>
        <taxon>Pseudomonadota</taxon>
        <taxon>Gammaproteobacteria</taxon>
        <taxon>Pseudomonadales</taxon>
        <taxon>Pseudomonadaceae</taxon>
        <taxon>Pseudomonas</taxon>
    </lineage>
</organism>
<name>A0ABT5NQB6_9PSED</name>
<evidence type="ECO:0000256" key="9">
    <source>
        <dbReference type="ARBA" id="ARBA00023268"/>
    </source>
</evidence>
<evidence type="ECO:0000256" key="2">
    <source>
        <dbReference type="ARBA" id="ARBA00004882"/>
    </source>
</evidence>
<dbReference type="Pfam" id="PF01872">
    <property type="entry name" value="RibD_C"/>
    <property type="match status" value="1"/>
</dbReference>
<evidence type="ECO:0000256" key="1">
    <source>
        <dbReference type="ARBA" id="ARBA00002151"/>
    </source>
</evidence>
<dbReference type="GO" id="GO:0008835">
    <property type="term" value="F:diaminohydroxyphosphoribosylaminopyrimidine deaminase activity"/>
    <property type="evidence" value="ECO:0007669"/>
    <property type="project" value="UniProtKB-EC"/>
</dbReference>
<dbReference type="Gene3D" id="3.40.430.10">
    <property type="entry name" value="Dihydrofolate Reductase, subunit A"/>
    <property type="match status" value="1"/>
</dbReference>
<comment type="function">
    <text evidence="1 10">Converts 2,5-diamino-6-(ribosylamino)-4(3h)-pyrimidinone 5'-phosphate into 5-amino-6-(ribosylamino)-2,4(1h,3h)-pyrimidinedione 5'-phosphate.</text>
</comment>
<dbReference type="RefSeq" id="WP_273911475.1">
    <property type="nucleotide sequence ID" value="NZ_JAMDGX010000041.1"/>
</dbReference>
<keyword evidence="10 12" id="KW-0560">Oxidoreductase</keyword>
<dbReference type="Pfam" id="PF00383">
    <property type="entry name" value="dCMP_cyt_deam_1"/>
    <property type="match status" value="1"/>
</dbReference>
<dbReference type="EC" id="3.5.4.26" evidence="10"/>
<comment type="similarity">
    <text evidence="5 10">In the C-terminal section; belongs to the HTP reductase family.</text>
</comment>
<dbReference type="EMBL" id="JAMDGY010000019">
    <property type="protein sequence ID" value="MDD0990358.1"/>
    <property type="molecule type" value="Genomic_DNA"/>
</dbReference>
<dbReference type="Gene3D" id="3.40.140.10">
    <property type="entry name" value="Cytidine Deaminase, domain 2"/>
    <property type="match status" value="1"/>
</dbReference>
<keyword evidence="9" id="KW-0511">Multifunctional enzyme</keyword>
<comment type="catalytic activity">
    <reaction evidence="10">
        <text>2,5-diamino-6-hydroxy-4-(5-phosphoribosylamino)-pyrimidine + H2O + H(+) = 5-amino-6-(5-phospho-D-ribosylamino)uracil + NH4(+)</text>
        <dbReference type="Rhea" id="RHEA:21868"/>
        <dbReference type="ChEBI" id="CHEBI:15377"/>
        <dbReference type="ChEBI" id="CHEBI:15378"/>
        <dbReference type="ChEBI" id="CHEBI:28938"/>
        <dbReference type="ChEBI" id="CHEBI:58453"/>
        <dbReference type="ChEBI" id="CHEBI:58614"/>
        <dbReference type="EC" id="3.5.4.26"/>
    </reaction>
</comment>
<dbReference type="Proteomes" id="UP001148203">
    <property type="component" value="Unassembled WGS sequence"/>
</dbReference>
<evidence type="ECO:0000256" key="4">
    <source>
        <dbReference type="ARBA" id="ARBA00005259"/>
    </source>
</evidence>
<dbReference type="InterPro" id="IPR016193">
    <property type="entry name" value="Cytidine_deaminase-like"/>
</dbReference>
<dbReference type="SUPFAM" id="SSF53927">
    <property type="entry name" value="Cytidine deaminase-like"/>
    <property type="match status" value="1"/>
</dbReference>
<evidence type="ECO:0000256" key="7">
    <source>
        <dbReference type="ARBA" id="ARBA00022723"/>
    </source>
</evidence>
<dbReference type="CDD" id="cd01284">
    <property type="entry name" value="Riboflavin_deaminase-reductase"/>
    <property type="match status" value="1"/>
</dbReference>
<dbReference type="InterPro" id="IPR002734">
    <property type="entry name" value="RibDG_C"/>
</dbReference>
<dbReference type="PANTHER" id="PTHR11079:SF162">
    <property type="entry name" value="RIBOFLAVIN BIOSYNTHESIS PROTEIN PYRD, CHLOROPLASTIC"/>
    <property type="match status" value="1"/>
</dbReference>
<dbReference type="EC" id="1.1.1.193" evidence="10"/>
<evidence type="ECO:0000313" key="13">
    <source>
        <dbReference type="Proteomes" id="UP001148203"/>
    </source>
</evidence>
<keyword evidence="7 10" id="KW-0479">Metal-binding</keyword>
<dbReference type="InterPro" id="IPR024072">
    <property type="entry name" value="DHFR-like_dom_sf"/>
</dbReference>
<dbReference type="InterPro" id="IPR002125">
    <property type="entry name" value="CMP_dCMP_dom"/>
</dbReference>
<keyword evidence="6 10" id="KW-0686">Riboflavin biosynthesis</keyword>
<gene>
    <name evidence="12" type="primary">ribD</name>
    <name evidence="12" type="ORF">M5G11_07365</name>
</gene>
<keyword evidence="13" id="KW-1185">Reference proteome</keyword>
<comment type="cofactor">
    <cofactor evidence="10">
        <name>Zn(2+)</name>
        <dbReference type="ChEBI" id="CHEBI:29105"/>
    </cofactor>
    <text evidence="10">Binds 1 zinc ion.</text>
</comment>